<dbReference type="PANTHER" id="PTHR16138:SF7">
    <property type="entry name" value="PALMITOYL-PROTEIN THIOESTERASE ABHD10, MITOCHONDRIAL"/>
    <property type="match status" value="1"/>
</dbReference>
<organism evidence="13 14">
    <name type="scientific">Sandaracinobacter neustonicus</name>
    <dbReference type="NCBI Taxonomy" id="1715348"/>
    <lineage>
        <taxon>Bacteria</taxon>
        <taxon>Pseudomonadati</taxon>
        <taxon>Pseudomonadota</taxon>
        <taxon>Alphaproteobacteria</taxon>
        <taxon>Sphingomonadales</taxon>
        <taxon>Sphingosinicellaceae</taxon>
        <taxon>Sandaracinobacter</taxon>
    </lineage>
</organism>
<evidence type="ECO:0000256" key="10">
    <source>
        <dbReference type="ARBA" id="ARBA00047409"/>
    </source>
</evidence>
<keyword evidence="2 13" id="KW-0378">Hydrolase</keyword>
<dbReference type="Proteomes" id="UP000319897">
    <property type="component" value="Unassembled WGS sequence"/>
</dbReference>
<evidence type="ECO:0000256" key="7">
    <source>
        <dbReference type="ARBA" id="ARBA00042645"/>
    </source>
</evidence>
<dbReference type="RefSeq" id="WP_140927301.1">
    <property type="nucleotide sequence ID" value="NZ_VFSU01000016.1"/>
</dbReference>
<comment type="function">
    <text evidence="9">Acts as an acyl-protein thioesterase that hydrolyzes fatty acids from acylated residues in proteins. Regulates the mitochondrial S-depalmitoylation of the nucleophilic active site residue of peroxiredoxin-5/PRDX5, a key antioxidant protein, therefore modulating mitochondrial antioxidant ability. Also catalyzes the deglucuronidation of mycophenolic acid acyl-glucuronide, an active metabolite of the immunosuppressant drug mycophenolate.</text>
</comment>
<evidence type="ECO:0000256" key="5">
    <source>
        <dbReference type="ARBA" id="ARBA00039314"/>
    </source>
</evidence>
<dbReference type="InterPro" id="IPR000073">
    <property type="entry name" value="AB_hydrolase_1"/>
</dbReference>
<evidence type="ECO:0000256" key="2">
    <source>
        <dbReference type="ARBA" id="ARBA00022801"/>
    </source>
</evidence>
<proteinExistence type="predicted"/>
<dbReference type="InterPro" id="IPR029058">
    <property type="entry name" value="AB_hydrolase_fold"/>
</dbReference>
<evidence type="ECO:0000256" key="11">
    <source>
        <dbReference type="ARBA" id="ARBA00047972"/>
    </source>
</evidence>
<reference evidence="13 14" key="1">
    <citation type="submission" date="2019-06" db="EMBL/GenBank/DDBJ databases">
        <authorList>
            <person name="Lee I."/>
            <person name="Jang G.I."/>
            <person name="Hwang C.Y."/>
        </authorList>
    </citation>
    <scope>NUCLEOTIDE SEQUENCE [LARGE SCALE GENOMIC DNA]</scope>
    <source>
        <strain evidence="13 14">PAMC 28131</strain>
    </source>
</reference>
<evidence type="ECO:0000256" key="6">
    <source>
        <dbReference type="ARBA" id="ARBA00041520"/>
    </source>
</evidence>
<evidence type="ECO:0000256" key="3">
    <source>
        <dbReference type="ARBA" id="ARBA00022946"/>
    </source>
</evidence>
<keyword evidence="3" id="KW-0809">Transit peptide</keyword>
<feature type="domain" description="AB hydrolase-1" evidence="12">
    <location>
        <begin position="31"/>
        <end position="233"/>
    </location>
</feature>
<dbReference type="EC" id="3.1.1.93" evidence="4"/>
<dbReference type="PANTHER" id="PTHR16138">
    <property type="entry name" value="MYCOPHENOLIC ACID ACYL-GLUCURONIDE ESTERASE, MITOCHONDRIAL"/>
    <property type="match status" value="1"/>
</dbReference>
<evidence type="ECO:0000256" key="9">
    <source>
        <dbReference type="ARBA" id="ARBA00046047"/>
    </source>
</evidence>
<evidence type="ECO:0000256" key="4">
    <source>
        <dbReference type="ARBA" id="ARBA00039132"/>
    </source>
</evidence>
<evidence type="ECO:0000313" key="13">
    <source>
        <dbReference type="EMBL" id="TPE62862.1"/>
    </source>
</evidence>
<evidence type="ECO:0000256" key="8">
    <source>
        <dbReference type="ARBA" id="ARBA00042704"/>
    </source>
</evidence>
<dbReference type="AlphaFoldDB" id="A0A501XQ62"/>
<dbReference type="Gene3D" id="3.40.50.1820">
    <property type="entry name" value="alpha/beta hydrolase"/>
    <property type="match status" value="1"/>
</dbReference>
<dbReference type="GO" id="GO:0004553">
    <property type="term" value="F:hydrolase activity, hydrolyzing O-glycosyl compounds"/>
    <property type="evidence" value="ECO:0007669"/>
    <property type="project" value="TreeGrafter"/>
</dbReference>
<evidence type="ECO:0000256" key="1">
    <source>
        <dbReference type="ARBA" id="ARBA00012423"/>
    </source>
</evidence>
<name>A0A501XQ62_9SPHN</name>
<dbReference type="GO" id="GO:0102390">
    <property type="term" value="F:mycophenolic acid acyl-glucuronide esterase activity"/>
    <property type="evidence" value="ECO:0007669"/>
    <property type="project" value="UniProtKB-EC"/>
</dbReference>
<dbReference type="InterPro" id="IPR052382">
    <property type="entry name" value="ABHD10_acyl-thioesterase"/>
</dbReference>
<sequence>MNHMIEQMIDRGDGIRLAARFQPGRGPTLMFLPGYMSDMSGTKAQHLLQWAAATGRQCLLMDYSGCGASEGAFEAGSIRRWAADAKAVVDALAPGPLIPIGSSMGGWIMLHLALAEPSRIHAMVGIAAAPDFTRWGLSLDANDVEALAHQGFTTRPSAYADSPYRYSRALIEDAETACLLDGPVALDMPVRLIHGTADADVPWHISQCLMVELRSADVQLALVKGGDHRLSSPSDLALLERTLTEFVP</sequence>
<dbReference type="EMBL" id="VFSU01000016">
    <property type="protein sequence ID" value="TPE62862.1"/>
    <property type="molecule type" value="Genomic_DNA"/>
</dbReference>
<keyword evidence="14" id="KW-1185">Reference proteome</keyword>
<dbReference type="OrthoDB" id="9813296at2"/>
<dbReference type="SUPFAM" id="SSF53474">
    <property type="entry name" value="alpha/beta-Hydrolases"/>
    <property type="match status" value="1"/>
</dbReference>
<evidence type="ECO:0000313" key="14">
    <source>
        <dbReference type="Proteomes" id="UP000319897"/>
    </source>
</evidence>
<dbReference type="Pfam" id="PF12697">
    <property type="entry name" value="Abhydrolase_6"/>
    <property type="match status" value="1"/>
</dbReference>
<accession>A0A501XQ62</accession>
<comment type="caution">
    <text evidence="13">The sequence shown here is derived from an EMBL/GenBank/DDBJ whole genome shotgun (WGS) entry which is preliminary data.</text>
</comment>
<dbReference type="GO" id="GO:0008474">
    <property type="term" value="F:palmitoyl-(protein) hydrolase activity"/>
    <property type="evidence" value="ECO:0007669"/>
    <property type="project" value="UniProtKB-EC"/>
</dbReference>
<evidence type="ECO:0000259" key="12">
    <source>
        <dbReference type="Pfam" id="PF12697"/>
    </source>
</evidence>
<comment type="catalytic activity">
    <reaction evidence="10">
        <text>S-hexadecanoyl-L-cysteinyl-[protein] + H2O = L-cysteinyl-[protein] + hexadecanoate + H(+)</text>
        <dbReference type="Rhea" id="RHEA:19233"/>
        <dbReference type="Rhea" id="RHEA-COMP:10131"/>
        <dbReference type="Rhea" id="RHEA-COMP:11032"/>
        <dbReference type="ChEBI" id="CHEBI:7896"/>
        <dbReference type="ChEBI" id="CHEBI:15377"/>
        <dbReference type="ChEBI" id="CHEBI:15378"/>
        <dbReference type="ChEBI" id="CHEBI:29950"/>
        <dbReference type="ChEBI" id="CHEBI:74151"/>
        <dbReference type="EC" id="3.1.2.22"/>
    </reaction>
    <physiologicalReaction direction="left-to-right" evidence="10">
        <dbReference type="Rhea" id="RHEA:19234"/>
    </physiologicalReaction>
</comment>
<gene>
    <name evidence="13" type="ORF">FJQ54_04895</name>
</gene>
<dbReference type="EC" id="3.1.2.22" evidence="1"/>
<comment type="catalytic activity">
    <reaction evidence="11">
        <text>mycophenolic acid O-acyl-beta-D-glucuronide + H2O = mycophenolate + D-glucuronate + H(+)</text>
        <dbReference type="Rhea" id="RHEA:34179"/>
        <dbReference type="ChEBI" id="CHEBI:15377"/>
        <dbReference type="ChEBI" id="CHEBI:15378"/>
        <dbReference type="ChEBI" id="CHEBI:58720"/>
        <dbReference type="ChEBI" id="CHEBI:62932"/>
        <dbReference type="ChEBI" id="CHEBI:66982"/>
        <dbReference type="EC" id="3.1.1.93"/>
    </reaction>
    <physiologicalReaction direction="left-to-right" evidence="11">
        <dbReference type="Rhea" id="RHEA:34180"/>
    </physiologicalReaction>
</comment>
<protein>
    <recommendedName>
        <fullName evidence="5">Palmitoyl-protein thioesterase ABHD10, mitochondrial</fullName>
        <ecNumber evidence="4">3.1.1.93</ecNumber>
        <ecNumber evidence="1">3.1.2.22</ecNumber>
    </recommendedName>
    <alternativeName>
        <fullName evidence="7">Acyl-protein thioesterase ABHD10</fullName>
    </alternativeName>
    <alternativeName>
        <fullName evidence="8">Alpha/beta hydrolase domain-containing protein 10</fullName>
    </alternativeName>
    <alternativeName>
        <fullName evidence="6">Mycophenolic acid acyl-glucuronide esterase, mitochondrial</fullName>
    </alternativeName>
</protein>